<comment type="caution">
    <text evidence="3">The sequence shown here is derived from an EMBL/GenBank/DDBJ whole genome shotgun (WGS) entry which is preliminary data.</text>
</comment>
<dbReference type="GO" id="GO:0016020">
    <property type="term" value="C:membrane"/>
    <property type="evidence" value="ECO:0007669"/>
    <property type="project" value="TreeGrafter"/>
</dbReference>
<name>A0A5C8ULB0_9MICO</name>
<organism evidence="3 4">
    <name type="scientific">Lacisediminihabitans profunda</name>
    <dbReference type="NCBI Taxonomy" id="2594790"/>
    <lineage>
        <taxon>Bacteria</taxon>
        <taxon>Bacillati</taxon>
        <taxon>Actinomycetota</taxon>
        <taxon>Actinomycetes</taxon>
        <taxon>Micrococcales</taxon>
        <taxon>Microbacteriaceae</taxon>
        <taxon>Lacisediminihabitans</taxon>
    </lineage>
</organism>
<gene>
    <name evidence="3" type="ORF">FVP33_16720</name>
</gene>
<dbReference type="InterPro" id="IPR050266">
    <property type="entry name" value="AB_hydrolase_sf"/>
</dbReference>
<evidence type="ECO:0000259" key="2">
    <source>
        <dbReference type="Pfam" id="PF00561"/>
    </source>
</evidence>
<dbReference type="PANTHER" id="PTHR43798">
    <property type="entry name" value="MONOACYLGLYCEROL LIPASE"/>
    <property type="match status" value="1"/>
</dbReference>
<reference evidence="3 4" key="1">
    <citation type="submission" date="2019-08" db="EMBL/GenBank/DDBJ databases">
        <title>Bacterial whole genome sequence for Glaciihabitans sp. CHu50b-6-2.</title>
        <authorList>
            <person name="Jin L."/>
        </authorList>
    </citation>
    <scope>NUCLEOTIDE SEQUENCE [LARGE SCALE GENOMIC DNA]</scope>
    <source>
        <strain evidence="3 4">CHu50b-6-2</strain>
    </source>
</reference>
<protein>
    <submittedName>
        <fullName evidence="3">Alpha/beta fold hydrolase</fullName>
    </submittedName>
</protein>
<dbReference type="PRINTS" id="PR00412">
    <property type="entry name" value="EPOXHYDRLASE"/>
</dbReference>
<dbReference type="InterPro" id="IPR029058">
    <property type="entry name" value="AB_hydrolase_fold"/>
</dbReference>
<dbReference type="RefSeq" id="WP_147784838.1">
    <property type="nucleotide sequence ID" value="NZ_VRMG01000012.1"/>
</dbReference>
<dbReference type="Pfam" id="PF00561">
    <property type="entry name" value="Abhydrolase_1"/>
    <property type="match status" value="1"/>
</dbReference>
<dbReference type="SUPFAM" id="SSF53474">
    <property type="entry name" value="alpha/beta-Hydrolases"/>
    <property type="match status" value="1"/>
</dbReference>
<dbReference type="Proteomes" id="UP000321379">
    <property type="component" value="Unassembled WGS sequence"/>
</dbReference>
<accession>A0A5C8ULB0</accession>
<keyword evidence="4" id="KW-1185">Reference proteome</keyword>
<evidence type="ECO:0000313" key="4">
    <source>
        <dbReference type="Proteomes" id="UP000321379"/>
    </source>
</evidence>
<dbReference type="GO" id="GO:0016787">
    <property type="term" value="F:hydrolase activity"/>
    <property type="evidence" value="ECO:0007669"/>
    <property type="project" value="UniProtKB-KW"/>
</dbReference>
<dbReference type="InterPro" id="IPR000639">
    <property type="entry name" value="Epox_hydrolase-like"/>
</dbReference>
<feature type="domain" description="AB hydrolase-1" evidence="2">
    <location>
        <begin position="22"/>
        <end position="252"/>
    </location>
</feature>
<dbReference type="EMBL" id="VRMG01000012">
    <property type="protein sequence ID" value="TXN28630.1"/>
    <property type="molecule type" value="Genomic_DNA"/>
</dbReference>
<dbReference type="PANTHER" id="PTHR43798:SF31">
    <property type="entry name" value="AB HYDROLASE SUPERFAMILY PROTEIN YCLE"/>
    <property type="match status" value="1"/>
</dbReference>
<dbReference type="PRINTS" id="PR00111">
    <property type="entry name" value="ABHYDROLASE"/>
</dbReference>
<dbReference type="AlphaFoldDB" id="A0A5C8ULB0"/>
<evidence type="ECO:0000256" key="1">
    <source>
        <dbReference type="ARBA" id="ARBA00022801"/>
    </source>
</evidence>
<sequence length="271" mass="29377">MPDLELPGASLYYETDGHVSSPALLLIHAGVATLRMWDGIVPALAANHFVIRYDARGYGATTSEDVTFSDREDAIDLLDHLGIARATLIGCSRGGRIAIDLAVEHPERVAGLVTIGSGPSGFPETELTEAEDAMFDELDAAFAAEDWDVLQDLEVRLWSIGPTRDEADLDPAFVAEAYALNRANAAHRGEGATPTPLDPPAYDRLVDIDVPTLVTVGDHDLSIVLIQYAYLLTTIPHAEGHRFAESAHLPSVEQRDEFERVLLAWLADKGL</sequence>
<dbReference type="Gene3D" id="3.40.50.1820">
    <property type="entry name" value="alpha/beta hydrolase"/>
    <property type="match status" value="1"/>
</dbReference>
<evidence type="ECO:0000313" key="3">
    <source>
        <dbReference type="EMBL" id="TXN28630.1"/>
    </source>
</evidence>
<proteinExistence type="predicted"/>
<keyword evidence="1 3" id="KW-0378">Hydrolase</keyword>
<dbReference type="InterPro" id="IPR000073">
    <property type="entry name" value="AB_hydrolase_1"/>
</dbReference>